<dbReference type="InterPro" id="IPR029045">
    <property type="entry name" value="ClpP/crotonase-like_dom_sf"/>
</dbReference>
<dbReference type="CDD" id="cd06558">
    <property type="entry name" value="crotonase-like"/>
    <property type="match status" value="1"/>
</dbReference>
<proteinExistence type="inferred from homology"/>
<name>A0ABR5V6A3_9CORY</name>
<dbReference type="SUPFAM" id="SSF52096">
    <property type="entry name" value="ClpP/crotonase"/>
    <property type="match status" value="1"/>
</dbReference>
<comment type="catalytic activity">
    <reaction evidence="4">
        <text>a (3S)-3-hydroxyacyl-CoA = a (2E)-enoyl-CoA + H2O</text>
        <dbReference type="Rhea" id="RHEA:16105"/>
        <dbReference type="ChEBI" id="CHEBI:15377"/>
        <dbReference type="ChEBI" id="CHEBI:57318"/>
        <dbReference type="ChEBI" id="CHEBI:58856"/>
        <dbReference type="EC" id="4.2.1.17"/>
    </reaction>
</comment>
<dbReference type="InterPro" id="IPR018376">
    <property type="entry name" value="Enoyl-CoA_hyd/isom_CS"/>
</dbReference>
<dbReference type="PANTHER" id="PTHR11941:SF54">
    <property type="entry name" value="ENOYL-COA HYDRATASE, MITOCHONDRIAL"/>
    <property type="match status" value="1"/>
</dbReference>
<sequence length="260" mass="28141">MSTAIEVTQEEGFVLARLNRPTVRNAIDEQMVAELHELCAQLEQEPQILIITGCTVETSKGPRGIFASGADIAQLRERRRDDALRGINSGIFHRIAQLPMPVIAAVDGYALGGGLELALAADFRVATPFAKFGQPEANLGIIAAAGALWRLKNTVGVPLAKEILLAGRILSGEEALEAHLINEVHSPAELLDGAKALAERIAALDPLAVRITKQLMDMPDSAHPSVDNIAQAVLFESQAKFDRMQAFLDRKKENKDENPE</sequence>
<comment type="catalytic activity">
    <reaction evidence="5">
        <text>a 4-saturated-(3S)-3-hydroxyacyl-CoA = a (3E)-enoyl-CoA + H2O</text>
        <dbReference type="Rhea" id="RHEA:20724"/>
        <dbReference type="ChEBI" id="CHEBI:15377"/>
        <dbReference type="ChEBI" id="CHEBI:58521"/>
        <dbReference type="ChEBI" id="CHEBI:137480"/>
        <dbReference type="EC" id="4.2.1.17"/>
    </reaction>
</comment>
<evidence type="ECO:0000256" key="6">
    <source>
        <dbReference type="RuleBase" id="RU003707"/>
    </source>
</evidence>
<comment type="caution">
    <text evidence="7">The sequence shown here is derived from an EMBL/GenBank/DDBJ whole genome shotgun (WGS) entry which is preliminary data.</text>
</comment>
<reference evidence="7 8" key="1">
    <citation type="journal article" date="2016" name="Int. J. Syst. Evol. Microbiol.">
        <title>Resolving the Complexity of Human Skin Metagenomes Using Single-Molecule Sequencing.</title>
        <authorList>
            <consortium name="NISC Comparative Sequencing Program"/>
            <person name="Tsai Y.C."/>
            <person name="Conlan S."/>
            <person name="Deming C."/>
            <person name="Segre J.A."/>
            <person name="Kong H.H."/>
            <person name="Korlach J."/>
            <person name="Oh J."/>
        </authorList>
    </citation>
    <scope>NUCLEOTIDE SEQUENCE [LARGE SCALE GENOMIC DNA]</scope>
    <source>
        <strain evidence="7 8">1B08</strain>
    </source>
</reference>
<accession>A0ABR5V6A3</accession>
<keyword evidence="8" id="KW-1185">Reference proteome</keyword>
<evidence type="ECO:0000256" key="4">
    <source>
        <dbReference type="ARBA" id="ARBA00023709"/>
    </source>
</evidence>
<dbReference type="InterPro" id="IPR001753">
    <property type="entry name" value="Enoyl-CoA_hydra/iso"/>
</dbReference>
<dbReference type="PANTHER" id="PTHR11941">
    <property type="entry name" value="ENOYL-COA HYDRATASE-RELATED"/>
    <property type="match status" value="1"/>
</dbReference>
<dbReference type="PROSITE" id="PS00166">
    <property type="entry name" value="ENOYL_COA_HYDRATASE"/>
    <property type="match status" value="1"/>
</dbReference>
<comment type="function">
    <text evidence="1">Could possibly oxidize fatty acids using specific components.</text>
</comment>
<protein>
    <submittedName>
        <fullName evidence="7">Enoyl-CoA hydratase/isomerase family protein</fullName>
    </submittedName>
</protein>
<gene>
    <name evidence="7" type="ORF">WM41_2253</name>
</gene>
<dbReference type="Pfam" id="PF00378">
    <property type="entry name" value="ECH_1"/>
    <property type="match status" value="1"/>
</dbReference>
<evidence type="ECO:0000256" key="5">
    <source>
        <dbReference type="ARBA" id="ARBA00023717"/>
    </source>
</evidence>
<keyword evidence="3" id="KW-0443">Lipid metabolism</keyword>
<evidence type="ECO:0000256" key="2">
    <source>
        <dbReference type="ARBA" id="ARBA00005254"/>
    </source>
</evidence>
<dbReference type="RefSeq" id="WP_061925286.1">
    <property type="nucleotide sequence ID" value="NZ_JAKRDO010000012.1"/>
</dbReference>
<evidence type="ECO:0000313" key="7">
    <source>
        <dbReference type="EMBL" id="KXU17014.1"/>
    </source>
</evidence>
<organism evidence="7 8">
    <name type="scientific">Corynebacterium simulans</name>
    <dbReference type="NCBI Taxonomy" id="146827"/>
    <lineage>
        <taxon>Bacteria</taxon>
        <taxon>Bacillati</taxon>
        <taxon>Actinomycetota</taxon>
        <taxon>Actinomycetes</taxon>
        <taxon>Mycobacteriales</taxon>
        <taxon>Corynebacteriaceae</taxon>
        <taxon>Corynebacterium</taxon>
    </lineage>
</organism>
<comment type="similarity">
    <text evidence="2 6">Belongs to the enoyl-CoA hydratase/isomerase family.</text>
</comment>
<evidence type="ECO:0000256" key="1">
    <source>
        <dbReference type="ARBA" id="ARBA00002994"/>
    </source>
</evidence>
<evidence type="ECO:0000256" key="3">
    <source>
        <dbReference type="ARBA" id="ARBA00022832"/>
    </source>
</evidence>
<evidence type="ECO:0000313" key="8">
    <source>
        <dbReference type="Proteomes" id="UP000070339"/>
    </source>
</evidence>
<dbReference type="Gene3D" id="3.90.226.10">
    <property type="entry name" value="2-enoyl-CoA Hydratase, Chain A, domain 1"/>
    <property type="match status" value="1"/>
</dbReference>
<dbReference type="EMBL" id="LTEB01000041">
    <property type="protein sequence ID" value="KXU17014.1"/>
    <property type="molecule type" value="Genomic_DNA"/>
</dbReference>
<keyword evidence="3" id="KW-0276">Fatty acid metabolism</keyword>
<dbReference type="Proteomes" id="UP000070339">
    <property type="component" value="Unassembled WGS sequence"/>
</dbReference>